<proteinExistence type="predicted"/>
<keyword evidence="1" id="KW-0560">Oxidoreductase</keyword>
<accession>A0A9D1NAP1</accession>
<organism evidence="4 5">
    <name type="scientific">Candidatus Limadaptatus stercoripullorum</name>
    <dbReference type="NCBI Taxonomy" id="2840846"/>
    <lineage>
        <taxon>Bacteria</taxon>
        <taxon>Bacillati</taxon>
        <taxon>Bacillota</taxon>
        <taxon>Clostridia</taxon>
        <taxon>Eubacteriales</taxon>
        <taxon>Candidatus Limadaptatus</taxon>
    </lineage>
</organism>
<evidence type="ECO:0000313" key="4">
    <source>
        <dbReference type="EMBL" id="HIU99057.1"/>
    </source>
</evidence>
<reference evidence="4" key="2">
    <citation type="journal article" date="2021" name="PeerJ">
        <title>Extensive microbial diversity within the chicken gut microbiome revealed by metagenomics and culture.</title>
        <authorList>
            <person name="Gilroy R."/>
            <person name="Ravi A."/>
            <person name="Getino M."/>
            <person name="Pursley I."/>
            <person name="Horton D.L."/>
            <person name="Alikhan N.F."/>
            <person name="Baker D."/>
            <person name="Gharbi K."/>
            <person name="Hall N."/>
            <person name="Watson M."/>
            <person name="Adriaenssens E.M."/>
            <person name="Foster-Nyarko E."/>
            <person name="Jarju S."/>
            <person name="Secka A."/>
            <person name="Antonio M."/>
            <person name="Oren A."/>
            <person name="Chaudhuri R.R."/>
            <person name="La Ragione R."/>
            <person name="Hildebrand F."/>
            <person name="Pallen M.J."/>
        </authorList>
    </citation>
    <scope>NUCLEOTIDE SEQUENCE</scope>
    <source>
        <strain evidence="4">10406</strain>
    </source>
</reference>
<reference evidence="4" key="1">
    <citation type="submission" date="2020-10" db="EMBL/GenBank/DDBJ databases">
        <authorList>
            <person name="Gilroy R."/>
        </authorList>
    </citation>
    <scope>NUCLEOTIDE SEQUENCE</scope>
    <source>
        <strain evidence="4">10406</strain>
    </source>
</reference>
<dbReference type="SUPFAM" id="SSF52922">
    <property type="entry name" value="TK C-terminal domain-like"/>
    <property type="match status" value="1"/>
</dbReference>
<dbReference type="SUPFAM" id="SSF52518">
    <property type="entry name" value="Thiamin diphosphate-binding fold (THDP-binding)"/>
    <property type="match status" value="1"/>
</dbReference>
<dbReference type="InterPro" id="IPR052368">
    <property type="entry name" value="2-oxoacid_oxidoreductase"/>
</dbReference>
<feature type="domain" description="Pyruvate flavodoxin/ferredoxin oxidoreductase pyrimidine binding" evidence="2">
    <location>
        <begin position="15"/>
        <end position="196"/>
    </location>
</feature>
<dbReference type="PANTHER" id="PTHR43088">
    <property type="entry name" value="SUBUNIT OF PYRUVATE:FLAVODOXIN OXIDOREDUCTASE-RELATED"/>
    <property type="match status" value="1"/>
</dbReference>
<dbReference type="InterPro" id="IPR009014">
    <property type="entry name" value="Transketo_C/PFOR_II"/>
</dbReference>
<comment type="caution">
    <text evidence="4">The sequence shown here is derived from an EMBL/GenBank/DDBJ whole genome shotgun (WGS) entry which is preliminary data.</text>
</comment>
<dbReference type="InterPro" id="IPR029061">
    <property type="entry name" value="THDP-binding"/>
</dbReference>
<dbReference type="PANTHER" id="PTHR43088:SF1">
    <property type="entry name" value="SUBUNIT OF PYRUVATE:FLAVODOXIN OXIDOREDUCTASE"/>
    <property type="match status" value="1"/>
</dbReference>
<dbReference type="CDD" id="cd07034">
    <property type="entry name" value="TPP_PYR_PFOR_IOR-alpha_like"/>
    <property type="match status" value="1"/>
</dbReference>
<dbReference type="InterPro" id="IPR002880">
    <property type="entry name" value="Pyrv_Fd/Flavodoxin_OxRdtase_N"/>
</dbReference>
<evidence type="ECO:0000313" key="5">
    <source>
        <dbReference type="Proteomes" id="UP000886857"/>
    </source>
</evidence>
<dbReference type="EMBL" id="DVOE01000066">
    <property type="protein sequence ID" value="HIU99057.1"/>
    <property type="molecule type" value="Genomic_DNA"/>
</dbReference>
<dbReference type="Pfam" id="PF17147">
    <property type="entry name" value="PFOR_II"/>
    <property type="match status" value="1"/>
</dbReference>
<protein>
    <submittedName>
        <fullName evidence="4">3-methyl-2-oxobutanoate dehydrogenase subunit VorB</fullName>
    </submittedName>
</protein>
<feature type="domain" description="Pyruvate:ferredoxin oxidoreductase core" evidence="3">
    <location>
        <begin position="249"/>
        <end position="345"/>
    </location>
</feature>
<dbReference type="AlphaFoldDB" id="A0A9D1NAP1"/>
<dbReference type="InterPro" id="IPR033412">
    <property type="entry name" value="PFOR_II"/>
</dbReference>
<dbReference type="Pfam" id="PF01855">
    <property type="entry name" value="POR_N"/>
    <property type="match status" value="1"/>
</dbReference>
<evidence type="ECO:0000259" key="2">
    <source>
        <dbReference type="Pfam" id="PF01855"/>
    </source>
</evidence>
<evidence type="ECO:0000256" key="1">
    <source>
        <dbReference type="ARBA" id="ARBA00023002"/>
    </source>
</evidence>
<dbReference type="NCBIfam" id="NF005507">
    <property type="entry name" value="PRK07119.1"/>
    <property type="match status" value="1"/>
</dbReference>
<gene>
    <name evidence="4" type="ORF">IAC73_04380</name>
</gene>
<name>A0A9D1NAP1_9FIRM</name>
<evidence type="ECO:0000259" key="3">
    <source>
        <dbReference type="Pfam" id="PF17147"/>
    </source>
</evidence>
<dbReference type="GO" id="GO:0016491">
    <property type="term" value="F:oxidoreductase activity"/>
    <property type="evidence" value="ECO:0007669"/>
    <property type="project" value="UniProtKB-KW"/>
</dbReference>
<dbReference type="Gene3D" id="3.40.50.920">
    <property type="match status" value="1"/>
</dbReference>
<dbReference type="Gene3D" id="3.40.50.970">
    <property type="match status" value="1"/>
</dbReference>
<dbReference type="Proteomes" id="UP000886857">
    <property type="component" value="Unassembled WGS sequence"/>
</dbReference>
<sequence length="358" mass="38770">MAERKLMKGNEAIAEAAVRGGCRFYAGYPITPQNEIPEYMSWRLPQVGGHFIQAESEIAAINMVYGSAGAGGRAMTSSSSPGVSLKQEGISYICGAELPCVIINMVRSGPGLGGIQPAQGDYFQAVKGGGHGDYKMLVYGPCSVQECVNLVYDAFDKAEKYRLPVMILGDGMLGQIMEAVTLPEMKDPATFPKKPWATTGEGFGASRRIVNSLYIVPDELEEMNLKLQKVYDDMCANETMFESYLTEDAEVVVTAYGTVARIAKSAVDLLRAGGVKAGLFRPITLYPFPKDALSALADQASVKEFVAVELSMGQYVEDVRLVVEGRKPVSFFKRTGGNVMSPEDIVDFVCNDLARKEA</sequence>